<dbReference type="NCBIfam" id="TIGR04183">
    <property type="entry name" value="Por_Secre_tail"/>
    <property type="match status" value="1"/>
</dbReference>
<evidence type="ECO:0000313" key="6">
    <source>
        <dbReference type="Proteomes" id="UP001162741"/>
    </source>
</evidence>
<dbReference type="Gene3D" id="2.60.40.10">
    <property type="entry name" value="Immunoglobulins"/>
    <property type="match status" value="3"/>
</dbReference>
<dbReference type="CDD" id="cd00063">
    <property type="entry name" value="FN3"/>
    <property type="match status" value="2"/>
</dbReference>
<evidence type="ECO:0000259" key="4">
    <source>
        <dbReference type="PROSITE" id="PS50853"/>
    </source>
</evidence>
<name>A0ABY6J7J6_9BACT</name>
<proteinExistence type="predicted"/>
<dbReference type="InterPro" id="IPR013783">
    <property type="entry name" value="Ig-like_fold"/>
</dbReference>
<evidence type="ECO:0000256" key="1">
    <source>
        <dbReference type="ARBA" id="ARBA00022723"/>
    </source>
</evidence>
<dbReference type="InterPro" id="IPR026444">
    <property type="entry name" value="Secre_tail"/>
</dbReference>
<dbReference type="InterPro" id="IPR036116">
    <property type="entry name" value="FN3_sf"/>
</dbReference>
<keyword evidence="6" id="KW-1185">Reference proteome</keyword>
<dbReference type="InterPro" id="IPR011050">
    <property type="entry name" value="Pectin_lyase_fold/virulence"/>
</dbReference>
<dbReference type="EMBL" id="CP107006">
    <property type="protein sequence ID" value="UYQ95659.1"/>
    <property type="molecule type" value="Genomic_DNA"/>
</dbReference>
<dbReference type="PROSITE" id="PS50853">
    <property type="entry name" value="FN3"/>
    <property type="match status" value="2"/>
</dbReference>
<feature type="domain" description="Fibronectin type-III" evidence="4">
    <location>
        <begin position="438"/>
        <end position="526"/>
    </location>
</feature>
<dbReference type="PANTHER" id="PTHR42970:SF1">
    <property type="entry name" value="PECTATE LYASE C-RELATED"/>
    <property type="match status" value="1"/>
</dbReference>
<feature type="domain" description="Fibronectin type-III" evidence="4">
    <location>
        <begin position="1122"/>
        <end position="1212"/>
    </location>
</feature>
<dbReference type="NCBIfam" id="TIGR02601">
    <property type="entry name" value="autotrns_rpt"/>
    <property type="match status" value="3"/>
</dbReference>
<dbReference type="SUPFAM" id="SSF51126">
    <property type="entry name" value="Pectin lyase-like"/>
    <property type="match status" value="2"/>
</dbReference>
<protein>
    <submittedName>
        <fullName evidence="5">Autotransporter-associated beta strand repeat-containing protein</fullName>
    </submittedName>
</protein>
<dbReference type="Pfam" id="PF12951">
    <property type="entry name" value="PATR"/>
    <property type="match status" value="3"/>
</dbReference>
<dbReference type="RefSeq" id="WP_264283363.1">
    <property type="nucleotide sequence ID" value="NZ_CP107006.1"/>
</dbReference>
<dbReference type="InterPro" id="IPR012334">
    <property type="entry name" value="Pectin_lyas_fold"/>
</dbReference>
<dbReference type="InterPro" id="IPR003961">
    <property type="entry name" value="FN3_dom"/>
</dbReference>
<dbReference type="InterPro" id="IPR013425">
    <property type="entry name" value="Autotrns_rpt"/>
</dbReference>
<dbReference type="SUPFAM" id="SSF49265">
    <property type="entry name" value="Fibronectin type III"/>
    <property type="match status" value="2"/>
</dbReference>
<evidence type="ECO:0000256" key="3">
    <source>
        <dbReference type="ARBA" id="ARBA00023180"/>
    </source>
</evidence>
<organism evidence="5 6">
    <name type="scientific">Chitinophaga horti</name>
    <dbReference type="NCBI Taxonomy" id="2920382"/>
    <lineage>
        <taxon>Bacteria</taxon>
        <taxon>Pseudomonadati</taxon>
        <taxon>Bacteroidota</taxon>
        <taxon>Chitinophagia</taxon>
        <taxon>Chitinophagales</taxon>
        <taxon>Chitinophagaceae</taxon>
        <taxon>Chitinophaga</taxon>
    </lineage>
</organism>
<dbReference type="SMART" id="SM00060">
    <property type="entry name" value="FN3"/>
    <property type="match status" value="3"/>
</dbReference>
<dbReference type="Gene3D" id="2.160.20.10">
    <property type="entry name" value="Single-stranded right-handed beta-helix, Pectin lyase-like"/>
    <property type="match status" value="1"/>
</dbReference>
<evidence type="ECO:0000256" key="2">
    <source>
        <dbReference type="ARBA" id="ARBA00022729"/>
    </source>
</evidence>
<gene>
    <name evidence="5" type="ORF">MKQ68_11150</name>
</gene>
<dbReference type="InterPro" id="IPR052063">
    <property type="entry name" value="Polysaccharide_Lyase_1"/>
</dbReference>
<accession>A0ABY6J7J6</accession>
<sequence length="2306" mass="242539">MKKLYTLRQGYLSLFTMVFGLLAAIPIQAQTLAFPGAEGFGRYATGGRYGSVYHVTNLNNTGPGSLRDAVSAPDRIVVFDVAGVIRITSRIVVARNIYIAGQTAPGEGITVYGNGWSFSNADNTICRYLRIRMGIVGDDGKDANGLAEGHDMIFDHCSISWGRDETFSINAATAKNITIQNSIMSQGLLTHSAGGLMQADSITLYRNLYADNSTRNNKIKGINQYVNNIVYNWKDGAYIMGGESEGHSYANAINNVFIQGPAKGVAPFNLGNLNYHIYASGNIHDNNRDGVFNPYVIPPAEYAGPPDFQGNPYPYPTLPTEPADQLVNSLLPVVGASLPYRDYADYYVVNEVKSFGKKGEHIANENTLPFGAPTGWNLWAGNTRIDNDNDGMPDAWENANGTNASADDAMTIHASGYANIERYINSISGDDSQPYLRAPLKLKQDSATQQTIYLSWLDYTEKEQGYAVERMVNGAWTQIGTTGVNESYFAVTGLQPEESDTFRVKAFNAGGSSAYSNEFTGKSKPVEVPVLNPSTFAAALTWTGAISQDWDLITQNWRDSSLTPKPFTDSSSITFDGAGGNIHVIAPMVAGDMLVNSAANYSFAGAGVISGTKSVNKAGSGILSLLTKNNYTGATVLHNGTLELNTLGNGGVASSIGASANYGFNWVWKGGSWLYTGPTTSTDRNAVLDNSSEFNVSNAATTVTFNGVLTGDGGLIKAGPGKLVLKNANPYAGETIVKGGILEVNPLSSATLEGNIIDNNRGIGTSQVLRLQNGTYKTSGGSNSMYENYPLHLYVEDSTVNGFEPYRLANLSMTVHGGGTLNYTIPYLREIIQGDWSDFTGTLVAHGINTEEAYSLLAIDNNSGFPNNRIVLTGNTKIAAYSNEQVFSIGGLSGNAGTWLSCGGTKSPSFGNGITTYIVGGAGTDETFNGIINNHLYGNAAEGNGTTTLVKTGIGLWRLNGNNTHAGTTTIEAGKLILNGNNTGTGKVTVAEGATLAGKGAVSAAVEVNGLLEPGDNSISTFTLKDNLALTSTATTVIDINKNNNTSDVVTVTKDVTYGGTLQLHFTGTPASGDKFKLFNVAGAVQGNITQFIPATPGPGLLWVFKPAIGELAVQSPDFVEAPSNLTLSAPVAAPGEANTVNCTWTDNSGNEEYFILERSSDNTTFIDIAHPTANTTVYSDGGLQAGVTYYYRIKAYKSVYSAVAAVTTPAAGTLPVPAFSPLPATGAGNILLNNQPLTLGWSSNYADTYEVYLGTDTNNLVNIGNVANTTFTPTNLEPNTRYFWRIDGKNGNGTTVGATWSFQTANVPKTVAGDYRSAASGNWGTSTVSTAIWESFDGSNWNSTSVPPNGAVPTVTIRTGHTVALNATSAVNNLVVENGGTLQSGTSDGGSGTASARNLRVISSVNNFGSVGSSSASANRVNFEGYRAEGTIYITGTNTFYLNTFTVNALAKTVEVVIDANLNLSSYMRANHSTSTTLPWTSESQNDDNITITINEGKTVSMGSSGYLQAGSSPTTNTIGEFGNYTYNINGTLDMRSTGTSCVVGHATLPSVTTINVNGRWLMGNAIRFITNATTAPTGSVSLNIGNNGVADAGARTIGSSNTATNIVVTNNNFGQVVFFNIEGDGQLKSRVANSAVTYYVGAGNAYSPVRLTNAGTPDVIGVGVKATVDLPVTDSAAIVKRQYNITAPATANLTAAFGWLPVSQASNFSTANALVQGRYDNNTWIESAATLSGAGTMTNPYYAAAAGHTAFGSFIVGQSGAVKDTEAPTVRTKDLAVTLGLNGVANITAAQVNDSSSDNSGQFTMEVTPSQFATAGIDTVTLTVTDAAGNTATAKALVTVQKRAAIIRYTGDSTEQYSDKQVLSAVLTDQETGTLLNGKTIRFDLGTQSVQSTTDSIGTGTAALLIAQLPGSYALRPVFEGDALFQPAADSSAFIIQPEDARITYTGSTFAGNGSAVTLSATLRDITAETPATDPFAGDVTKATISFIDRSTQAVIATVPVAPNGTATYTWSVDPGAANAREFTIGVVAGVAYQRNASTENTIITVARNSNGLVTGGGFLQLNRSAGIKPGDVGSRENFGFHLQYNRSTRKLEGSYNTIIRSNQRVYQVKGNTPTLLTATPAIGILPAKAFFTGKASIHDITDPFAPILVEDNATMFVDMTDRNATDAIAISVRNRNGSLWFASNWYAILNAEQALAGGNISINSNFPLILATLGVTQPDHTTGLNVSLAPNPTSTHTNAVIKADPAKGRIVLHVYDASGHLFETKEAVPTGSPISIGGHYKAGVYILVVTQEGAQQVVKFVKQ</sequence>
<keyword evidence="3" id="KW-0325">Glycoprotein</keyword>
<evidence type="ECO:0000313" key="5">
    <source>
        <dbReference type="EMBL" id="UYQ95659.1"/>
    </source>
</evidence>
<dbReference type="PANTHER" id="PTHR42970">
    <property type="entry name" value="PECTATE LYASE C-RELATED"/>
    <property type="match status" value="1"/>
</dbReference>
<reference evidence="5" key="1">
    <citation type="submission" date="2022-10" db="EMBL/GenBank/DDBJ databases">
        <title>Chitinophaga sp. nov., isolated from soil.</title>
        <authorList>
            <person name="Jeon C.O."/>
        </authorList>
    </citation>
    <scope>NUCLEOTIDE SEQUENCE</scope>
    <source>
        <strain evidence="5">R8</strain>
    </source>
</reference>
<dbReference type="Proteomes" id="UP001162741">
    <property type="component" value="Chromosome"/>
</dbReference>
<keyword evidence="1" id="KW-0479">Metal-binding</keyword>
<keyword evidence="2" id="KW-0732">Signal</keyword>